<dbReference type="AlphaFoldDB" id="A0A1F8GH17"/>
<sequence>MILVTLAELVVVALLLYLGVTEVVLPLWRNTPLFPMFRREGRLQHELAEATESVVEAELEKKIAETAQRAESVRRTVSRPVKPTSGSGKPVNR</sequence>
<feature type="transmembrane region" description="Helical" evidence="2">
    <location>
        <begin position="6"/>
        <end position="28"/>
    </location>
</feature>
<accession>A0A1F8GH17</accession>
<evidence type="ECO:0000256" key="1">
    <source>
        <dbReference type="SAM" id="MobiDB-lite"/>
    </source>
</evidence>
<name>A0A1F8GH17_9BACT</name>
<comment type="caution">
    <text evidence="3">The sequence shown here is derived from an EMBL/GenBank/DDBJ whole genome shotgun (WGS) entry which is preliminary data.</text>
</comment>
<evidence type="ECO:0000256" key="2">
    <source>
        <dbReference type="SAM" id="Phobius"/>
    </source>
</evidence>
<evidence type="ECO:0000313" key="3">
    <source>
        <dbReference type="EMBL" id="OGN24603.1"/>
    </source>
</evidence>
<organism evidence="3 4">
    <name type="scientific">Candidatus Yanofskybacteria bacterium RIFCSPLOWO2_01_FULL_43_22</name>
    <dbReference type="NCBI Taxonomy" id="1802695"/>
    <lineage>
        <taxon>Bacteria</taxon>
        <taxon>Candidatus Yanofskyibacteriota</taxon>
    </lineage>
</organism>
<keyword evidence="2" id="KW-0472">Membrane</keyword>
<feature type="region of interest" description="Disordered" evidence="1">
    <location>
        <begin position="66"/>
        <end position="93"/>
    </location>
</feature>
<protein>
    <submittedName>
        <fullName evidence="3">Uncharacterized protein</fullName>
    </submittedName>
</protein>
<dbReference type="STRING" id="1802695.A3A13_00810"/>
<reference evidence="3 4" key="1">
    <citation type="journal article" date="2016" name="Nat. Commun.">
        <title>Thousands of microbial genomes shed light on interconnected biogeochemical processes in an aquifer system.</title>
        <authorList>
            <person name="Anantharaman K."/>
            <person name="Brown C.T."/>
            <person name="Hug L.A."/>
            <person name="Sharon I."/>
            <person name="Castelle C.J."/>
            <person name="Probst A.J."/>
            <person name="Thomas B.C."/>
            <person name="Singh A."/>
            <person name="Wilkins M.J."/>
            <person name="Karaoz U."/>
            <person name="Brodie E.L."/>
            <person name="Williams K.H."/>
            <person name="Hubbard S.S."/>
            <person name="Banfield J.F."/>
        </authorList>
    </citation>
    <scope>NUCLEOTIDE SEQUENCE [LARGE SCALE GENOMIC DNA]</scope>
</reference>
<proteinExistence type="predicted"/>
<evidence type="ECO:0000313" key="4">
    <source>
        <dbReference type="Proteomes" id="UP000178911"/>
    </source>
</evidence>
<gene>
    <name evidence="3" type="ORF">A3A13_00810</name>
</gene>
<dbReference type="EMBL" id="MGKJ01000010">
    <property type="protein sequence ID" value="OGN24603.1"/>
    <property type="molecule type" value="Genomic_DNA"/>
</dbReference>
<keyword evidence="2" id="KW-1133">Transmembrane helix</keyword>
<keyword evidence="2" id="KW-0812">Transmembrane</keyword>
<dbReference type="Proteomes" id="UP000178911">
    <property type="component" value="Unassembled WGS sequence"/>
</dbReference>